<dbReference type="EMBL" id="JBBLXS010000666">
    <property type="protein sequence ID" value="MEK0188570.1"/>
    <property type="molecule type" value="Genomic_DNA"/>
</dbReference>
<gene>
    <name evidence="1" type="ORF">WMG39_27545</name>
</gene>
<evidence type="ECO:0000313" key="2">
    <source>
        <dbReference type="Proteomes" id="UP001384579"/>
    </source>
</evidence>
<organism evidence="1 2">
    <name type="scientific">Microcoleus anatoxicus PTRS2</name>
    <dbReference type="NCBI Taxonomy" id="2705321"/>
    <lineage>
        <taxon>Bacteria</taxon>
        <taxon>Bacillati</taxon>
        <taxon>Cyanobacteriota</taxon>
        <taxon>Cyanophyceae</taxon>
        <taxon>Oscillatoriophycideae</taxon>
        <taxon>Oscillatoriales</taxon>
        <taxon>Microcoleaceae</taxon>
        <taxon>Microcoleus</taxon>
        <taxon>Microcoleus anatoxicus</taxon>
    </lineage>
</organism>
<name>A0ABU8YW93_9CYAN</name>
<comment type="caution">
    <text evidence="1">The sequence shown here is derived from an EMBL/GenBank/DDBJ whole genome shotgun (WGS) entry which is preliminary data.</text>
</comment>
<reference evidence="1 2" key="1">
    <citation type="journal article" date="2020" name="Harmful Algae">
        <title>Molecular and morphological characterization of a novel dihydroanatoxin-a producing Microcoleus species (cyanobacteria) from the Russian River, California, USA.</title>
        <authorList>
            <person name="Conklin K.Y."/>
            <person name="Stancheva R."/>
            <person name="Otten T.G."/>
            <person name="Fadness R."/>
            <person name="Boyer G.L."/>
            <person name="Read B."/>
            <person name="Zhang X."/>
            <person name="Sheath R.G."/>
        </authorList>
    </citation>
    <scope>NUCLEOTIDE SEQUENCE [LARGE SCALE GENOMIC DNA]</scope>
    <source>
        <strain evidence="1 2">PTRS2</strain>
    </source>
</reference>
<sequence>MNTIAIALSDERLLKLQQVANNLNVSIEELVLIGIENLLTQEEVSSQNATQNILKRNAEISPEIVNKFYTLASDWEEEVAGLSSTTQISQHPAYQEIINMGVQIVPLLLSELQKNPLYWLSALSAITGENPIKPEQRGRIKQMASAWIEWGRNQGYAIEENV</sequence>
<dbReference type="RefSeq" id="WP_340517903.1">
    <property type="nucleotide sequence ID" value="NZ_JBBLXS010000666.1"/>
</dbReference>
<dbReference type="Proteomes" id="UP001384579">
    <property type="component" value="Unassembled WGS sequence"/>
</dbReference>
<evidence type="ECO:0000313" key="1">
    <source>
        <dbReference type="EMBL" id="MEK0188570.1"/>
    </source>
</evidence>
<protein>
    <submittedName>
        <fullName evidence="1">Uncharacterized protein</fullName>
    </submittedName>
</protein>
<proteinExistence type="predicted"/>
<keyword evidence="2" id="KW-1185">Reference proteome</keyword>
<accession>A0ABU8YW93</accession>